<dbReference type="OrthoDB" id="5541786at2759"/>
<dbReference type="Pfam" id="PF07970">
    <property type="entry name" value="COPIIcoated_ERV"/>
    <property type="match status" value="1"/>
</dbReference>
<dbReference type="EMBL" id="CAJPIZ010051178">
    <property type="protein sequence ID" value="CAG2122828.1"/>
    <property type="molecule type" value="Genomic_DNA"/>
</dbReference>
<feature type="non-terminal residue" evidence="2">
    <location>
        <position position="1"/>
    </location>
</feature>
<proteinExistence type="predicted"/>
<accession>A0A7R9LYJ8</accession>
<dbReference type="EMBL" id="OC905753">
    <property type="protein sequence ID" value="CAD7650250.1"/>
    <property type="molecule type" value="Genomic_DNA"/>
</dbReference>
<feature type="domain" description="Endoplasmic reticulum vesicle transporter C-terminal" evidence="1">
    <location>
        <begin position="70"/>
        <end position="143"/>
    </location>
</feature>
<dbReference type="GO" id="GO:0016020">
    <property type="term" value="C:membrane"/>
    <property type="evidence" value="ECO:0007669"/>
    <property type="project" value="TreeGrafter"/>
</dbReference>
<evidence type="ECO:0000313" key="2">
    <source>
        <dbReference type="EMBL" id="CAD7650250.1"/>
    </source>
</evidence>
<dbReference type="GO" id="GO:0006890">
    <property type="term" value="P:retrograde vesicle-mediated transport, Golgi to endoplasmic reticulum"/>
    <property type="evidence" value="ECO:0007669"/>
    <property type="project" value="TreeGrafter"/>
</dbReference>
<name>A0A7R9LYJ8_9ACAR</name>
<dbReference type="PANTHER" id="PTHR10984:SF30">
    <property type="entry name" value="ENDOPLASMIC RETICULUM-GOLGI INTERMEDIATE COMPARTMENT PROTEIN 2"/>
    <property type="match status" value="1"/>
</dbReference>
<dbReference type="GO" id="GO:0005783">
    <property type="term" value="C:endoplasmic reticulum"/>
    <property type="evidence" value="ECO:0007669"/>
    <property type="project" value="TreeGrafter"/>
</dbReference>
<protein>
    <recommendedName>
        <fullName evidence="1">Endoplasmic reticulum vesicle transporter C-terminal domain-containing protein</fullName>
    </recommendedName>
</protein>
<evidence type="ECO:0000313" key="3">
    <source>
        <dbReference type="Proteomes" id="UP000759131"/>
    </source>
</evidence>
<organism evidence="2">
    <name type="scientific">Medioppia subpectinata</name>
    <dbReference type="NCBI Taxonomy" id="1979941"/>
    <lineage>
        <taxon>Eukaryota</taxon>
        <taxon>Metazoa</taxon>
        <taxon>Ecdysozoa</taxon>
        <taxon>Arthropoda</taxon>
        <taxon>Chelicerata</taxon>
        <taxon>Arachnida</taxon>
        <taxon>Acari</taxon>
        <taxon>Acariformes</taxon>
        <taxon>Sarcoptiformes</taxon>
        <taxon>Oribatida</taxon>
        <taxon>Brachypylina</taxon>
        <taxon>Oppioidea</taxon>
        <taxon>Oppiidae</taxon>
        <taxon>Medioppia</taxon>
    </lineage>
</organism>
<dbReference type="Proteomes" id="UP000759131">
    <property type="component" value="Unassembled WGS sequence"/>
</dbReference>
<dbReference type="AlphaFoldDB" id="A0A7R9LYJ8"/>
<dbReference type="PANTHER" id="PTHR10984">
    <property type="entry name" value="ENDOPLASMIC RETICULUM-GOLGI INTERMEDIATE COMPARTMENT PROTEIN"/>
    <property type="match status" value="1"/>
</dbReference>
<dbReference type="InterPro" id="IPR045888">
    <property type="entry name" value="Erv"/>
</dbReference>
<dbReference type="GO" id="GO:0006888">
    <property type="term" value="P:endoplasmic reticulum to Golgi vesicle-mediated transport"/>
    <property type="evidence" value="ECO:0007669"/>
    <property type="project" value="TreeGrafter"/>
</dbReference>
<dbReference type="GO" id="GO:0030134">
    <property type="term" value="C:COPII-coated ER to Golgi transport vesicle"/>
    <property type="evidence" value="ECO:0007669"/>
    <property type="project" value="TreeGrafter"/>
</dbReference>
<reference evidence="2" key="1">
    <citation type="submission" date="2020-11" db="EMBL/GenBank/DDBJ databases">
        <authorList>
            <person name="Tran Van P."/>
        </authorList>
    </citation>
    <scope>NUCLEOTIDE SEQUENCE</scope>
</reference>
<evidence type="ECO:0000259" key="1">
    <source>
        <dbReference type="Pfam" id="PF07970"/>
    </source>
</evidence>
<keyword evidence="3" id="KW-1185">Reference proteome</keyword>
<gene>
    <name evidence="2" type="ORF">OSB1V03_LOCUS22773</name>
</gene>
<dbReference type="InterPro" id="IPR012936">
    <property type="entry name" value="Erv_C"/>
</dbReference>
<sequence>TYGRLVEEPTYFELSPGQSTQWEIIRSVNNYLRNEHHTLQEVLWKSDVLSQRKYGRDLPPRETPANGMPDACRLYGTLTVNKVSGNFHITVGKHLPMPLGHAHISLFTSETEYNFSHRIERFSFGEYVPSIINPLEGEEKITQSNIATDAKELSILNDRK</sequence>